<feature type="transmembrane region" description="Helical" evidence="1">
    <location>
        <begin position="26"/>
        <end position="45"/>
    </location>
</feature>
<dbReference type="AlphaFoldDB" id="A0A0L0NU40"/>
<dbReference type="Proteomes" id="UP000037122">
    <property type="component" value="Unassembled WGS sequence"/>
</dbReference>
<evidence type="ECO:0000313" key="2">
    <source>
        <dbReference type="EMBL" id="KND97533.1"/>
    </source>
</evidence>
<keyword evidence="1" id="KW-0472">Membrane</keyword>
<keyword evidence="1" id="KW-0812">Transmembrane</keyword>
<evidence type="ECO:0000256" key="1">
    <source>
        <dbReference type="SAM" id="Phobius"/>
    </source>
</evidence>
<protein>
    <submittedName>
        <fullName evidence="2">Uncharacterized protein</fullName>
    </submittedName>
</protein>
<evidence type="ECO:0000313" key="3">
    <source>
        <dbReference type="Proteomes" id="UP000037122"/>
    </source>
</evidence>
<keyword evidence="1" id="KW-1133">Transmembrane helix</keyword>
<sequence>MATQVEIVDAEAIPKVLGELKMDSRFIPLLIIGCGLRLFIIQLLLE</sequence>
<name>A0A0L0NU40_CANAR</name>
<reference evidence="3" key="1">
    <citation type="journal article" date="2015" name="BMC Genomics">
        <title>Draft genome of a commonly misdiagnosed multidrug resistant pathogen Candida auris.</title>
        <authorList>
            <person name="Chatterjee S."/>
            <person name="Alampalli S.V."/>
            <person name="Nageshan R.K."/>
            <person name="Chettiar S.T."/>
            <person name="Joshi S."/>
            <person name="Tatu U.S."/>
        </authorList>
    </citation>
    <scope>NUCLEOTIDE SEQUENCE [LARGE SCALE GENOMIC DNA]</scope>
    <source>
        <strain evidence="3">6684</strain>
    </source>
</reference>
<proteinExistence type="predicted"/>
<comment type="caution">
    <text evidence="2">The sequence shown here is derived from an EMBL/GenBank/DDBJ whole genome shotgun (WGS) entry which is preliminary data.</text>
</comment>
<accession>A0A0L0NU40</accession>
<dbReference type="EMBL" id="LGST01000041">
    <property type="protein sequence ID" value="KND97533.1"/>
    <property type="molecule type" value="Genomic_DNA"/>
</dbReference>
<organism evidence="2 3">
    <name type="scientific">Candidozyma auris</name>
    <name type="common">Yeast</name>
    <name type="synonym">Candida auris</name>
    <dbReference type="NCBI Taxonomy" id="498019"/>
    <lineage>
        <taxon>Eukaryota</taxon>
        <taxon>Fungi</taxon>
        <taxon>Dikarya</taxon>
        <taxon>Ascomycota</taxon>
        <taxon>Saccharomycotina</taxon>
        <taxon>Pichiomycetes</taxon>
        <taxon>Metschnikowiaceae</taxon>
        <taxon>Candidozyma</taxon>
    </lineage>
</organism>
<dbReference type="VEuPathDB" id="FungiDB:QG37_05925"/>
<gene>
    <name evidence="2" type="ORF">QG37_05925</name>
</gene>